<dbReference type="PANTHER" id="PTHR31876">
    <property type="entry name" value="COV-LIKE PROTEIN 1"/>
    <property type="match status" value="1"/>
</dbReference>
<evidence type="ECO:0000256" key="1">
    <source>
        <dbReference type="SAM" id="Phobius"/>
    </source>
</evidence>
<keyword evidence="1" id="KW-1133">Transmembrane helix</keyword>
<dbReference type="EMBL" id="CP003557">
    <property type="protein sequence ID" value="AFN74517.1"/>
    <property type="molecule type" value="Genomic_DNA"/>
</dbReference>
<keyword evidence="3" id="KW-1185">Reference proteome</keyword>
<evidence type="ECO:0000313" key="2">
    <source>
        <dbReference type="EMBL" id="AFN74517.1"/>
    </source>
</evidence>
<dbReference type="AlphaFoldDB" id="I6YVE3"/>
<feature type="transmembrane region" description="Helical" evidence="1">
    <location>
        <begin position="12"/>
        <end position="36"/>
    </location>
</feature>
<dbReference type="InterPro" id="IPR007462">
    <property type="entry name" value="COV1-like"/>
</dbReference>
<reference evidence="2 3" key="1">
    <citation type="journal article" date="2013" name="PLoS ONE">
        <title>Genomic analysis of Melioribacter roseus, facultatively anaerobic organotrophic bacterium representing a novel deep lineage within Bacteriodetes/Chlorobi group.</title>
        <authorList>
            <person name="Kadnikov V.V."/>
            <person name="Mardanov A.V."/>
            <person name="Podosokorskaya O.A."/>
            <person name="Gavrilov S.N."/>
            <person name="Kublanov I.V."/>
            <person name="Beletsky A.V."/>
            <person name="Bonch-Osmolovskaya E.A."/>
            <person name="Ravin N.V."/>
        </authorList>
    </citation>
    <scope>NUCLEOTIDE SEQUENCE [LARGE SCALE GENOMIC DNA]</scope>
    <source>
        <strain evidence="3">JCM 17771 / P3M-2</strain>
    </source>
</reference>
<dbReference type="RefSeq" id="WP_014855952.1">
    <property type="nucleotide sequence ID" value="NC_018178.1"/>
</dbReference>
<proteinExistence type="predicted"/>
<dbReference type="Pfam" id="PF04367">
    <property type="entry name" value="DUF502"/>
    <property type="match status" value="1"/>
</dbReference>
<dbReference type="OrthoDB" id="6399850at2"/>
<dbReference type="PANTHER" id="PTHR31876:SF26">
    <property type="entry name" value="PROTEIN LIKE COV 2"/>
    <property type="match status" value="1"/>
</dbReference>
<dbReference type="eggNOG" id="COG2928">
    <property type="taxonomic scope" value="Bacteria"/>
</dbReference>
<dbReference type="HOGENOM" id="CLU_068050_5_0_10"/>
<evidence type="ECO:0000313" key="3">
    <source>
        <dbReference type="Proteomes" id="UP000009011"/>
    </source>
</evidence>
<dbReference type="STRING" id="1191523.MROS_1280"/>
<feature type="transmembrane region" description="Helical" evidence="1">
    <location>
        <begin position="56"/>
        <end position="77"/>
    </location>
</feature>
<dbReference type="KEGG" id="mro:MROS_1280"/>
<protein>
    <submittedName>
        <fullName evidence="2">Putative transporter</fullName>
    </submittedName>
</protein>
<name>I6YVE3_MELRP</name>
<gene>
    <name evidence="2" type="ordered locus">MROS_1280</name>
</gene>
<keyword evidence="1" id="KW-0472">Membrane</keyword>
<organism evidence="2 3">
    <name type="scientific">Melioribacter roseus (strain DSM 23840 / JCM 17771 / VKM B-2668 / P3M-2)</name>
    <dbReference type="NCBI Taxonomy" id="1191523"/>
    <lineage>
        <taxon>Bacteria</taxon>
        <taxon>Pseudomonadati</taxon>
        <taxon>Ignavibacteriota</taxon>
        <taxon>Ignavibacteria</taxon>
        <taxon>Ignavibacteriales</taxon>
        <taxon>Melioribacteraceae</taxon>
        <taxon>Melioribacter</taxon>
    </lineage>
</organism>
<dbReference type="Proteomes" id="UP000009011">
    <property type="component" value="Chromosome"/>
</dbReference>
<sequence length="202" mass="22618">MEKLKAFLRTTFLGGFLIVLPVILLIFVLDWFFNFLTDKIRPVTNILVETAKLNELVASAAALIIILLLFFIVGLIVRTSLGRYVIGFLEEKILKRVPLYKIIKDTVLHLFGDEKLIFKGVALVKPFGNDTLVTAFITDESFEGYTTVFIPSAPAPTGGYIYHIKNEFVIKLDYPVEEAMRTVLSLGGGSGKLLNKMNEKKS</sequence>
<accession>I6YVE3</accession>
<keyword evidence="1" id="KW-0812">Transmembrane</keyword>